<feature type="binding site" evidence="7">
    <location>
        <begin position="32"/>
        <end position="34"/>
    </location>
    <ligand>
        <name>S-adenosyl-L-methionine</name>
        <dbReference type="ChEBI" id="CHEBI:59789"/>
    </ligand>
</feature>
<dbReference type="EMBL" id="CP023173">
    <property type="protein sequence ID" value="ASZ09166.1"/>
    <property type="molecule type" value="Genomic_DNA"/>
</dbReference>
<dbReference type="PANTHER" id="PTHR11265:SF0">
    <property type="entry name" value="12S RRNA N4-METHYLCYTIDINE METHYLTRANSFERASE"/>
    <property type="match status" value="1"/>
</dbReference>
<evidence type="ECO:0000256" key="1">
    <source>
        <dbReference type="ARBA" id="ARBA00010396"/>
    </source>
</evidence>
<feature type="binding site" evidence="7">
    <location>
        <position position="51"/>
    </location>
    <ligand>
        <name>S-adenosyl-L-methionine</name>
        <dbReference type="ChEBI" id="CHEBI:59789"/>
    </ligand>
</feature>
<dbReference type="GO" id="GO:0071424">
    <property type="term" value="F:rRNA (cytosine-N4-)-methyltransferase activity"/>
    <property type="evidence" value="ECO:0007669"/>
    <property type="project" value="UniProtKB-UniRule"/>
</dbReference>
<dbReference type="Gene3D" id="1.10.150.170">
    <property type="entry name" value="Putative methyltransferase TM0872, insert domain"/>
    <property type="match status" value="1"/>
</dbReference>
<keyword evidence="6 7" id="KW-0949">S-adenosyl-L-methionine</keyword>
<keyword evidence="9" id="KW-1185">Reference proteome</keyword>
<sequence>MEKHVPVLLEESIKYLNIKPDGIYVDCTLGRAGHSSEILKRLKQGKLFSIDQDETAIIEGTEKLSKVSDNFKILRGNFANISAMLAIEGIFGVDGILYDLGVSSPQFDVAERGFSYRFDGPLDMRMDRTNNSLTAHEIVNNYSHTEIEKILWNYGDEKFARSIAKNIVNSRPINTTFELVSVIKKSLPFKILNQQKHPAKKTFQALRIKVNNEMDALENSLEQSIQLLNPKGRVVVITFHSLEEKVVKEIFKKYTLDEQQYYLNNLPYELESTKDYKLLFKKPLKPTEKEVEDNNRSHSAKLWVIEKK</sequence>
<comment type="subcellular location">
    <subcellularLocation>
        <location evidence="7">Cytoplasm</location>
    </subcellularLocation>
</comment>
<protein>
    <recommendedName>
        <fullName evidence="7">Ribosomal RNA small subunit methyltransferase H</fullName>
        <ecNumber evidence="7">2.1.1.199</ecNumber>
    </recommendedName>
    <alternativeName>
        <fullName evidence="7">16S rRNA m(4)C1402 methyltransferase</fullName>
    </alternativeName>
    <alternativeName>
        <fullName evidence="7">rRNA (cytosine-N(4)-)-methyltransferase RsmH</fullName>
    </alternativeName>
</protein>
<dbReference type="SUPFAM" id="SSF81799">
    <property type="entry name" value="Putative methyltransferase TM0872, insert domain"/>
    <property type="match status" value="1"/>
</dbReference>
<dbReference type="PIRSF" id="PIRSF004486">
    <property type="entry name" value="MraW"/>
    <property type="match status" value="1"/>
</dbReference>
<dbReference type="Pfam" id="PF01795">
    <property type="entry name" value="Methyltransf_5"/>
    <property type="match status" value="1"/>
</dbReference>
<dbReference type="HAMAP" id="MF_01007">
    <property type="entry name" value="16SrRNA_methyltr_H"/>
    <property type="match status" value="1"/>
</dbReference>
<dbReference type="Proteomes" id="UP000232229">
    <property type="component" value="Chromosome"/>
</dbReference>
<comment type="similarity">
    <text evidence="1 7">Belongs to the methyltransferase superfamily. RsmH family.</text>
</comment>
<keyword evidence="5 7" id="KW-0808">Transferase</keyword>
<dbReference type="InterPro" id="IPR002903">
    <property type="entry name" value="RsmH"/>
</dbReference>
<dbReference type="RefSeq" id="WP_027875678.1">
    <property type="nucleotide sequence ID" value="NZ_CP023173.1"/>
</dbReference>
<dbReference type="InterPro" id="IPR023397">
    <property type="entry name" value="SAM-dep_MeTrfase_MraW_recog"/>
</dbReference>
<dbReference type="NCBIfam" id="TIGR00006">
    <property type="entry name" value="16S rRNA (cytosine(1402)-N(4))-methyltransferase RsmH"/>
    <property type="match status" value="1"/>
</dbReference>
<name>A0A249SNE9_9MOLU</name>
<reference evidence="8 9" key="1">
    <citation type="submission" date="2017-08" db="EMBL/GenBank/DDBJ databases">
        <title>Complete Genome Sequence of Mesoplasma chauliocola.</title>
        <authorList>
            <person name="Knight T.F.Jr."/>
            <person name="Citino T."/>
        </authorList>
    </citation>
    <scope>NUCLEOTIDE SEQUENCE [LARGE SCALE GENOMIC DNA]</scope>
    <source>
        <strain evidence="8 9">CHPA-2</strain>
    </source>
</reference>
<dbReference type="PANTHER" id="PTHR11265">
    <property type="entry name" value="S-ADENOSYL-METHYLTRANSFERASE MRAW"/>
    <property type="match status" value="1"/>
</dbReference>
<evidence type="ECO:0000256" key="6">
    <source>
        <dbReference type="ARBA" id="ARBA00022691"/>
    </source>
</evidence>
<feature type="binding site" evidence="7">
    <location>
        <position position="99"/>
    </location>
    <ligand>
        <name>S-adenosyl-L-methionine</name>
        <dbReference type="ChEBI" id="CHEBI:59789"/>
    </ligand>
</feature>
<evidence type="ECO:0000256" key="5">
    <source>
        <dbReference type="ARBA" id="ARBA00022679"/>
    </source>
</evidence>
<accession>A0A249SNE9</accession>
<evidence type="ECO:0000256" key="7">
    <source>
        <dbReference type="HAMAP-Rule" id="MF_01007"/>
    </source>
</evidence>
<dbReference type="KEGG" id="mchc:CK556_02230"/>
<feature type="binding site" evidence="7">
    <location>
        <position position="106"/>
    </location>
    <ligand>
        <name>S-adenosyl-L-methionine</name>
        <dbReference type="ChEBI" id="CHEBI:59789"/>
    </ligand>
</feature>
<comment type="catalytic activity">
    <reaction evidence="7">
        <text>cytidine(1402) in 16S rRNA + S-adenosyl-L-methionine = N(4)-methylcytidine(1402) in 16S rRNA + S-adenosyl-L-homocysteine + H(+)</text>
        <dbReference type="Rhea" id="RHEA:42928"/>
        <dbReference type="Rhea" id="RHEA-COMP:10286"/>
        <dbReference type="Rhea" id="RHEA-COMP:10287"/>
        <dbReference type="ChEBI" id="CHEBI:15378"/>
        <dbReference type="ChEBI" id="CHEBI:57856"/>
        <dbReference type="ChEBI" id="CHEBI:59789"/>
        <dbReference type="ChEBI" id="CHEBI:74506"/>
        <dbReference type="ChEBI" id="CHEBI:82748"/>
        <dbReference type="EC" id="2.1.1.199"/>
    </reaction>
</comment>
<dbReference type="STRING" id="1336232.GCA_000518825_01485"/>
<evidence type="ECO:0000313" key="9">
    <source>
        <dbReference type="Proteomes" id="UP000232229"/>
    </source>
</evidence>
<dbReference type="GO" id="GO:0005737">
    <property type="term" value="C:cytoplasm"/>
    <property type="evidence" value="ECO:0007669"/>
    <property type="project" value="UniProtKB-SubCell"/>
</dbReference>
<evidence type="ECO:0000256" key="3">
    <source>
        <dbReference type="ARBA" id="ARBA00022552"/>
    </source>
</evidence>
<dbReference type="EC" id="2.1.1.199" evidence="7"/>
<dbReference type="SUPFAM" id="SSF53335">
    <property type="entry name" value="S-adenosyl-L-methionine-dependent methyltransferases"/>
    <property type="match status" value="1"/>
</dbReference>
<dbReference type="AlphaFoldDB" id="A0A249SNE9"/>
<dbReference type="GO" id="GO:0070475">
    <property type="term" value="P:rRNA base methylation"/>
    <property type="evidence" value="ECO:0007669"/>
    <property type="project" value="UniProtKB-UniRule"/>
</dbReference>
<keyword evidence="2 7" id="KW-0963">Cytoplasm</keyword>
<evidence type="ECO:0000256" key="2">
    <source>
        <dbReference type="ARBA" id="ARBA00022490"/>
    </source>
</evidence>
<comment type="function">
    <text evidence="7">Specifically methylates the N4 position of cytidine in position 1402 (C1402) of 16S rRNA.</text>
</comment>
<organism evidence="8 9">
    <name type="scientific">Mesoplasma chauliocola</name>
    <dbReference type="NCBI Taxonomy" id="216427"/>
    <lineage>
        <taxon>Bacteria</taxon>
        <taxon>Bacillati</taxon>
        <taxon>Mycoplasmatota</taxon>
        <taxon>Mollicutes</taxon>
        <taxon>Entomoplasmatales</taxon>
        <taxon>Entomoplasmataceae</taxon>
        <taxon>Mesoplasma</taxon>
    </lineage>
</organism>
<evidence type="ECO:0000256" key="4">
    <source>
        <dbReference type="ARBA" id="ARBA00022603"/>
    </source>
</evidence>
<dbReference type="InterPro" id="IPR029063">
    <property type="entry name" value="SAM-dependent_MTases_sf"/>
</dbReference>
<proteinExistence type="inferred from homology"/>
<dbReference type="Gene3D" id="3.40.50.150">
    <property type="entry name" value="Vaccinia Virus protein VP39"/>
    <property type="match status" value="1"/>
</dbReference>
<keyword evidence="4 7" id="KW-0489">Methyltransferase</keyword>
<feature type="binding site" evidence="7">
    <location>
        <position position="78"/>
    </location>
    <ligand>
        <name>S-adenosyl-L-methionine</name>
        <dbReference type="ChEBI" id="CHEBI:59789"/>
    </ligand>
</feature>
<gene>
    <name evidence="7" type="primary">rsmH</name>
    <name evidence="8" type="ORF">CK556_02230</name>
</gene>
<keyword evidence="3 7" id="KW-0698">rRNA processing</keyword>
<evidence type="ECO:0000313" key="8">
    <source>
        <dbReference type="EMBL" id="ASZ09166.1"/>
    </source>
</evidence>